<comment type="caution">
    <text evidence="1">The sequence shown here is derived from an EMBL/GenBank/DDBJ whole genome shotgun (WGS) entry which is preliminary data.</text>
</comment>
<protein>
    <submittedName>
        <fullName evidence="1">Holliday junction resolvase</fullName>
    </submittedName>
</protein>
<evidence type="ECO:0000313" key="2">
    <source>
        <dbReference type="Proteomes" id="UP001519287"/>
    </source>
</evidence>
<keyword evidence="2" id="KW-1185">Reference proteome</keyword>
<dbReference type="Proteomes" id="UP001519287">
    <property type="component" value="Unassembled WGS sequence"/>
</dbReference>
<name>A0ABS4J7M0_9BACL</name>
<proteinExistence type="predicted"/>
<evidence type="ECO:0000313" key="1">
    <source>
        <dbReference type="EMBL" id="MBP1995818.1"/>
    </source>
</evidence>
<gene>
    <name evidence="1" type="ORF">J2Z66_007460</name>
</gene>
<reference evidence="1 2" key="1">
    <citation type="submission" date="2021-03" db="EMBL/GenBank/DDBJ databases">
        <title>Genomic Encyclopedia of Type Strains, Phase IV (KMG-IV): sequencing the most valuable type-strain genomes for metagenomic binning, comparative biology and taxonomic classification.</title>
        <authorList>
            <person name="Goeker M."/>
        </authorList>
    </citation>
    <scope>NUCLEOTIDE SEQUENCE [LARGE SCALE GENOMIC DNA]</scope>
    <source>
        <strain evidence="1 2">DSM 26048</strain>
    </source>
</reference>
<sequence>MRLNSITDYETLACISTEFYKGVLFAKFWGLNSEDDNFVFRKFKVLIAEPIKDLGLSNFRSGNKKEIVSIYNTIIDYISNKLKEVIVSSDQDQLVIFLYSVASYMTKIHYYMELSINGSLLPEKILHSEFFDEDEKKILFYVIGNKDRLSHLFRSFKGFDKAIIQTLLYYYGFGRNKSIRGESLNLKSFSDLYELAASLIILINDREFITSGFYKNGQIHIIENEIKFINDLNKNKIEILMKKMSEDSIQENLFFDDSVISALEPEFNKEYGFKIKTIEKIFQNKSSSEIFNRKKMQVIVIEYKKLVELLRKEGYCSKPEAENIIKYFTLQDLSIDFIYDSSEKLKSRIFEHPIVEYKDQHYLLSYNLFRFAIDILKTKMTYDLLDGCKNKNPRKVEKKVKEHFEKMVKEKIERQMDYCTWNFQDFEIINNGKKKRVHLNNQIDVIGVRGGKLYIFECKDIYYKFTSTGVRSDIKKTINFIKHFEGKIMQVNLYKKELINYLKCDFSEIVPVLVFKNYNSTQDSEVDTNGIQLVSYGQLQDWVRNLT</sequence>
<dbReference type="EMBL" id="JAGGLB010000039">
    <property type="protein sequence ID" value="MBP1995818.1"/>
    <property type="molecule type" value="Genomic_DNA"/>
</dbReference>
<accession>A0ABS4J7M0</accession>
<dbReference type="RefSeq" id="WP_209977675.1">
    <property type="nucleotide sequence ID" value="NZ_JAGGLB010000039.1"/>
</dbReference>
<organism evidence="1 2">
    <name type="scientific">Paenibacillus eucommiae</name>
    <dbReference type="NCBI Taxonomy" id="1355755"/>
    <lineage>
        <taxon>Bacteria</taxon>
        <taxon>Bacillati</taxon>
        <taxon>Bacillota</taxon>
        <taxon>Bacilli</taxon>
        <taxon>Bacillales</taxon>
        <taxon>Paenibacillaceae</taxon>
        <taxon>Paenibacillus</taxon>
    </lineage>
</organism>